<sequence length="98" mass="10761">MAAFRLADLHQRRYQPERAHRERALLACEAVVGGLGAVPQHEVVDGEVVGDGQHGSPDPPVVRRKEADQRHQLLEAGAVRVYDHPRALLEAGDDALSR</sequence>
<dbReference type="Proteomes" id="UP001595912">
    <property type="component" value="Unassembled WGS sequence"/>
</dbReference>
<organism evidence="1 2">
    <name type="scientific">Dactylosporangium cerinum</name>
    <dbReference type="NCBI Taxonomy" id="1434730"/>
    <lineage>
        <taxon>Bacteria</taxon>
        <taxon>Bacillati</taxon>
        <taxon>Actinomycetota</taxon>
        <taxon>Actinomycetes</taxon>
        <taxon>Micromonosporales</taxon>
        <taxon>Micromonosporaceae</taxon>
        <taxon>Dactylosporangium</taxon>
    </lineage>
</organism>
<protein>
    <submittedName>
        <fullName evidence="1">Uncharacterized protein</fullName>
    </submittedName>
</protein>
<name>A0ABV9WIF9_9ACTN</name>
<evidence type="ECO:0000313" key="2">
    <source>
        <dbReference type="Proteomes" id="UP001595912"/>
    </source>
</evidence>
<reference evidence="2" key="1">
    <citation type="journal article" date="2019" name="Int. J. Syst. Evol. Microbiol.">
        <title>The Global Catalogue of Microorganisms (GCM) 10K type strain sequencing project: providing services to taxonomists for standard genome sequencing and annotation.</title>
        <authorList>
            <consortium name="The Broad Institute Genomics Platform"/>
            <consortium name="The Broad Institute Genome Sequencing Center for Infectious Disease"/>
            <person name="Wu L."/>
            <person name="Ma J."/>
        </authorList>
    </citation>
    <scope>NUCLEOTIDE SEQUENCE [LARGE SCALE GENOMIC DNA]</scope>
    <source>
        <strain evidence="2">CGMCC 4.7152</strain>
    </source>
</reference>
<dbReference type="RefSeq" id="WP_380128950.1">
    <property type="nucleotide sequence ID" value="NZ_JBHSIU010000130.1"/>
</dbReference>
<evidence type="ECO:0000313" key="1">
    <source>
        <dbReference type="EMBL" id="MFC5008293.1"/>
    </source>
</evidence>
<keyword evidence="2" id="KW-1185">Reference proteome</keyword>
<accession>A0ABV9WIF9</accession>
<proteinExistence type="predicted"/>
<comment type="caution">
    <text evidence="1">The sequence shown here is derived from an EMBL/GenBank/DDBJ whole genome shotgun (WGS) entry which is preliminary data.</text>
</comment>
<gene>
    <name evidence="1" type="ORF">ACFPIJ_62100</name>
</gene>
<dbReference type="EMBL" id="JBHSIU010000130">
    <property type="protein sequence ID" value="MFC5008293.1"/>
    <property type="molecule type" value="Genomic_DNA"/>
</dbReference>